<keyword evidence="3" id="KW-0238">DNA-binding</keyword>
<dbReference type="PANTHER" id="PTHR46062:SF3">
    <property type="entry name" value="STEROL REGULATORY ELEMENT-BINDING PROTEIN 2"/>
    <property type="match status" value="1"/>
</dbReference>
<proteinExistence type="predicted"/>
<dbReference type="Ensembl" id="ENSLBET00000004157.1">
    <property type="protein sequence ID" value="ENSLBEP00000003951.1"/>
    <property type="gene ID" value="ENSLBEG00000003044.1"/>
</dbReference>
<dbReference type="InParanoid" id="A0A3Q3ED13"/>
<feature type="compositionally biased region" description="Polar residues" evidence="7">
    <location>
        <begin position="107"/>
        <end position="116"/>
    </location>
</feature>
<dbReference type="PANTHER" id="PTHR46062">
    <property type="entry name" value="STEROL REGULATORY ELEMENT-BINDING PROTEIN"/>
    <property type="match status" value="1"/>
</dbReference>
<evidence type="ECO:0000256" key="3">
    <source>
        <dbReference type="ARBA" id="ARBA00023125"/>
    </source>
</evidence>
<evidence type="ECO:0000256" key="1">
    <source>
        <dbReference type="ARBA" id="ARBA00004123"/>
    </source>
</evidence>
<dbReference type="GO" id="GO:0045944">
    <property type="term" value="P:positive regulation of transcription by RNA polymerase II"/>
    <property type="evidence" value="ECO:0007669"/>
    <property type="project" value="TreeGrafter"/>
</dbReference>
<dbReference type="GO" id="GO:0005634">
    <property type="term" value="C:nucleus"/>
    <property type="evidence" value="ECO:0007669"/>
    <property type="project" value="UniProtKB-SubCell"/>
</dbReference>
<evidence type="ECO:0000256" key="7">
    <source>
        <dbReference type="SAM" id="MobiDB-lite"/>
    </source>
</evidence>
<feature type="region of interest" description="Disordered" evidence="7">
    <location>
        <begin position="37"/>
        <end position="118"/>
    </location>
</feature>
<dbReference type="GO" id="GO:0010886">
    <property type="term" value="P:positive regulation of cholesterol storage"/>
    <property type="evidence" value="ECO:0007669"/>
    <property type="project" value="TreeGrafter"/>
</dbReference>
<reference evidence="8" key="1">
    <citation type="submission" date="2025-08" db="UniProtKB">
        <authorList>
            <consortium name="Ensembl"/>
        </authorList>
    </citation>
    <scope>IDENTIFICATION</scope>
</reference>
<reference evidence="8" key="2">
    <citation type="submission" date="2025-09" db="UniProtKB">
        <authorList>
            <consortium name="Ensembl"/>
        </authorList>
    </citation>
    <scope>IDENTIFICATION</scope>
</reference>
<keyword evidence="2" id="KW-0805">Transcription regulation</keyword>
<keyword evidence="4" id="KW-0010">Activator</keyword>
<evidence type="ECO:0000313" key="9">
    <source>
        <dbReference type="Proteomes" id="UP000261660"/>
    </source>
</evidence>
<feature type="compositionally biased region" description="Pro residues" evidence="7">
    <location>
        <begin position="57"/>
        <end position="68"/>
    </location>
</feature>
<protein>
    <submittedName>
        <fullName evidence="8">Uncharacterized protein</fullName>
    </submittedName>
</protein>
<organism evidence="8 9">
    <name type="scientific">Labrus bergylta</name>
    <name type="common">ballan wrasse</name>
    <dbReference type="NCBI Taxonomy" id="56723"/>
    <lineage>
        <taxon>Eukaryota</taxon>
        <taxon>Metazoa</taxon>
        <taxon>Chordata</taxon>
        <taxon>Craniata</taxon>
        <taxon>Vertebrata</taxon>
        <taxon>Euteleostomi</taxon>
        <taxon>Actinopterygii</taxon>
        <taxon>Neopterygii</taxon>
        <taxon>Teleostei</taxon>
        <taxon>Neoteleostei</taxon>
        <taxon>Acanthomorphata</taxon>
        <taxon>Eupercaria</taxon>
        <taxon>Labriformes</taxon>
        <taxon>Labridae</taxon>
        <taxon>Labrus</taxon>
    </lineage>
</organism>
<feature type="compositionally biased region" description="Low complexity" evidence="7">
    <location>
        <begin position="69"/>
        <end position="92"/>
    </location>
</feature>
<dbReference type="Proteomes" id="UP000261660">
    <property type="component" value="Unplaced"/>
</dbReference>
<accession>A0A3Q3ED13</accession>
<name>A0A3Q3ED13_9LABR</name>
<keyword evidence="9" id="KW-1185">Reference proteome</keyword>
<evidence type="ECO:0000256" key="2">
    <source>
        <dbReference type="ARBA" id="ARBA00023015"/>
    </source>
</evidence>
<keyword evidence="5" id="KW-0804">Transcription</keyword>
<dbReference type="GO" id="GO:0000981">
    <property type="term" value="F:DNA-binding transcription factor activity, RNA polymerase II-specific"/>
    <property type="evidence" value="ECO:0007669"/>
    <property type="project" value="TreeGrafter"/>
</dbReference>
<comment type="subcellular location">
    <subcellularLocation>
        <location evidence="1">Nucleus</location>
    </subcellularLocation>
</comment>
<feature type="compositionally biased region" description="Low complexity" evidence="7">
    <location>
        <begin position="43"/>
        <end position="56"/>
    </location>
</feature>
<dbReference type="GO" id="GO:0000978">
    <property type="term" value="F:RNA polymerase II cis-regulatory region sequence-specific DNA binding"/>
    <property type="evidence" value="ECO:0007669"/>
    <property type="project" value="TreeGrafter"/>
</dbReference>
<dbReference type="AlphaFoldDB" id="A0A3Q3ED13"/>
<evidence type="ECO:0000313" key="8">
    <source>
        <dbReference type="Ensembl" id="ENSLBEP00000003951.1"/>
    </source>
</evidence>
<evidence type="ECO:0000256" key="6">
    <source>
        <dbReference type="ARBA" id="ARBA00023242"/>
    </source>
</evidence>
<sequence length="242" mass="25540">SLSLSLSLSLLSSQTESKAADSMLQFVSNQVGDFPDLFEDQMASAGSAQSGASTTPAPRPTPQTPRTPTPAAYQSSNSSLTPSQTLSPQSLPLTPPLTPVQTPSPTAVSSGQQVTRTPPLLHMFNPTSFVSSFKVLQPQMQSIMTSQQLQPMTIQHQRVLTSNGIQTLSTAPAAVMQNDLNTSSFNVPESVLVQQPQILKTDSLVLTTLKPDGTQVLSTMQSPAGIATLTTPIQNTALQVPV</sequence>
<dbReference type="STRING" id="56723.ENSLBEP00000003951"/>
<evidence type="ECO:0000256" key="4">
    <source>
        <dbReference type="ARBA" id="ARBA00023159"/>
    </source>
</evidence>
<keyword evidence="6" id="KW-0539">Nucleus</keyword>
<evidence type="ECO:0000256" key="5">
    <source>
        <dbReference type="ARBA" id="ARBA00023163"/>
    </source>
</evidence>